<dbReference type="Proteomes" id="UP000828924">
    <property type="component" value="Chromosome"/>
</dbReference>
<evidence type="ECO:0000313" key="4">
    <source>
        <dbReference type="Proteomes" id="UP000828924"/>
    </source>
</evidence>
<evidence type="ECO:0000259" key="2">
    <source>
        <dbReference type="Pfam" id="PF01833"/>
    </source>
</evidence>
<dbReference type="InterPro" id="IPR002909">
    <property type="entry name" value="IPT_dom"/>
</dbReference>
<evidence type="ECO:0000313" key="3">
    <source>
        <dbReference type="EMBL" id="UNM12796.1"/>
    </source>
</evidence>
<name>A0ABY3WJN5_9ACTN</name>
<organism evidence="3 4">
    <name type="scientific">Streptomyces formicae</name>
    <dbReference type="NCBI Taxonomy" id="1616117"/>
    <lineage>
        <taxon>Bacteria</taxon>
        <taxon>Bacillati</taxon>
        <taxon>Actinomycetota</taxon>
        <taxon>Actinomycetes</taxon>
        <taxon>Kitasatosporales</taxon>
        <taxon>Streptomycetaceae</taxon>
        <taxon>Streptomyces</taxon>
    </lineage>
</organism>
<dbReference type="SUPFAM" id="SSF81296">
    <property type="entry name" value="E set domains"/>
    <property type="match status" value="1"/>
</dbReference>
<feature type="domain" description="IPT/TIG" evidence="2">
    <location>
        <begin position="33"/>
        <end position="83"/>
    </location>
</feature>
<dbReference type="Gene3D" id="2.60.40.10">
    <property type="entry name" value="Immunoglobulins"/>
    <property type="match status" value="1"/>
</dbReference>
<dbReference type="InterPro" id="IPR014756">
    <property type="entry name" value="Ig_E-set"/>
</dbReference>
<dbReference type="EMBL" id="CP071872">
    <property type="protein sequence ID" value="UNM12796.1"/>
    <property type="molecule type" value="Genomic_DNA"/>
</dbReference>
<dbReference type="Pfam" id="PF01833">
    <property type="entry name" value="TIG"/>
    <property type="match status" value="1"/>
</dbReference>
<sequence>MAVPSTPRERVPPCDGPGGNRLTGAAQEEGAGRVTAVLFGTTATAFTVVSATQITAVAPAGSAGSVQVTATGPGGTSAGLAYTRSALPLV</sequence>
<protein>
    <submittedName>
        <fullName evidence="3">IPT/TIG domain-containing protein</fullName>
    </submittedName>
</protein>
<feature type="region of interest" description="Disordered" evidence="1">
    <location>
        <begin position="1"/>
        <end position="27"/>
    </location>
</feature>
<reference evidence="3 4" key="1">
    <citation type="submission" date="2021-03" db="EMBL/GenBank/DDBJ databases">
        <title>Complete genome of Streptomyces formicae strain 1H-GS9 (DSM 100524).</title>
        <authorList>
            <person name="Atanasov K.E."/>
            <person name="Altabella T."/>
            <person name="Ferrer A."/>
        </authorList>
    </citation>
    <scope>NUCLEOTIDE SEQUENCE [LARGE SCALE GENOMIC DNA]</scope>
    <source>
        <strain evidence="3 4">1H-GS9</strain>
    </source>
</reference>
<keyword evidence="4" id="KW-1185">Reference proteome</keyword>
<dbReference type="InterPro" id="IPR013783">
    <property type="entry name" value="Ig-like_fold"/>
</dbReference>
<proteinExistence type="predicted"/>
<evidence type="ECO:0000256" key="1">
    <source>
        <dbReference type="SAM" id="MobiDB-lite"/>
    </source>
</evidence>
<gene>
    <name evidence="3" type="ORF">J4032_15850</name>
</gene>
<accession>A0ABY3WJN5</accession>